<keyword evidence="1" id="KW-0472">Membrane</keyword>
<feature type="transmembrane region" description="Helical" evidence="1">
    <location>
        <begin position="6"/>
        <end position="25"/>
    </location>
</feature>
<name>A0A0P0Z8S3_9HYPH</name>
<dbReference type="RefSeq" id="WP_007065781.1">
    <property type="nucleotide sequence ID" value="NZ_BBWO01000005.1"/>
</dbReference>
<keyword evidence="1" id="KW-0812">Transmembrane</keyword>
<dbReference type="InterPro" id="IPR021738">
    <property type="entry name" value="DUF3309"/>
</dbReference>
<proteinExistence type="predicted"/>
<dbReference type="EMBL" id="LC066397">
    <property type="protein sequence ID" value="BAT31238.1"/>
    <property type="molecule type" value="Genomic_DNA"/>
</dbReference>
<evidence type="ECO:0000313" key="2">
    <source>
        <dbReference type="EMBL" id="BAT31238.1"/>
    </source>
</evidence>
<accession>A0A0P0Z8S3</accession>
<protein>
    <recommendedName>
        <fullName evidence="3">DUF3309 domain-containing protein</fullName>
    </recommendedName>
</protein>
<evidence type="ECO:0000256" key="1">
    <source>
        <dbReference type="SAM" id="Phobius"/>
    </source>
</evidence>
<keyword evidence="1" id="KW-1133">Transmembrane helix</keyword>
<dbReference type="AlphaFoldDB" id="A0A0P0Z8S3"/>
<sequence length="52" mass="5674">MTTGGIIFLLLLIVLIAVLPIWPYARRFTIGPLMVVGVLLVTVLMLILIGIL</sequence>
<evidence type="ECO:0008006" key="3">
    <source>
        <dbReference type="Google" id="ProtNLM"/>
    </source>
</evidence>
<dbReference type="Pfam" id="PF11752">
    <property type="entry name" value="DUF3309"/>
    <property type="match status" value="1"/>
</dbReference>
<feature type="transmembrane region" description="Helical" evidence="1">
    <location>
        <begin position="32"/>
        <end position="51"/>
    </location>
</feature>
<organism evidence="2">
    <name type="scientific">Fulvimarina pelagi</name>
    <dbReference type="NCBI Taxonomy" id="217511"/>
    <lineage>
        <taxon>Bacteria</taxon>
        <taxon>Pseudomonadati</taxon>
        <taxon>Pseudomonadota</taxon>
        <taxon>Alphaproteobacteria</taxon>
        <taxon>Hyphomicrobiales</taxon>
        <taxon>Aurantimonadaceae</taxon>
        <taxon>Fulvimarina</taxon>
    </lineage>
</organism>
<reference evidence="2" key="1">
    <citation type="journal article" date="2015" name="Proc. Natl. Acad. Sci. U.S.A.">
        <title>Bacterial clade with the ribosomal RNA operon on a small plasmid rather than the chromosome.</title>
        <authorList>
            <person name="Anda M."/>
            <person name="Ohtsubo Y."/>
            <person name="Okubo T."/>
            <person name="Sugawara M."/>
            <person name="Nagata Y."/>
            <person name="Tsuda M."/>
            <person name="Minamisawa K."/>
            <person name="Mitsui H."/>
        </authorList>
    </citation>
    <scope>NUCLEOTIDE SEQUENCE</scope>
    <source>
        <strain evidence="2">DSM 15513</strain>
    </source>
</reference>